<name>A0AAV4SQR1_9ARAC</name>
<dbReference type="EMBL" id="BPLQ01008196">
    <property type="protein sequence ID" value="GIY35626.1"/>
    <property type="molecule type" value="Genomic_DNA"/>
</dbReference>
<protein>
    <submittedName>
        <fullName evidence="1">Uncharacterized protein</fullName>
    </submittedName>
</protein>
<evidence type="ECO:0000313" key="1">
    <source>
        <dbReference type="EMBL" id="GIY35626.1"/>
    </source>
</evidence>
<reference evidence="1 2" key="1">
    <citation type="submission" date="2021-06" db="EMBL/GenBank/DDBJ databases">
        <title>Caerostris darwini draft genome.</title>
        <authorList>
            <person name="Kono N."/>
            <person name="Arakawa K."/>
        </authorList>
    </citation>
    <scope>NUCLEOTIDE SEQUENCE [LARGE SCALE GENOMIC DNA]</scope>
</reference>
<organism evidence="1 2">
    <name type="scientific">Caerostris darwini</name>
    <dbReference type="NCBI Taxonomy" id="1538125"/>
    <lineage>
        <taxon>Eukaryota</taxon>
        <taxon>Metazoa</taxon>
        <taxon>Ecdysozoa</taxon>
        <taxon>Arthropoda</taxon>
        <taxon>Chelicerata</taxon>
        <taxon>Arachnida</taxon>
        <taxon>Araneae</taxon>
        <taxon>Araneomorphae</taxon>
        <taxon>Entelegynae</taxon>
        <taxon>Araneoidea</taxon>
        <taxon>Araneidae</taxon>
        <taxon>Caerostris</taxon>
    </lineage>
</organism>
<proteinExistence type="predicted"/>
<dbReference type="Proteomes" id="UP001054837">
    <property type="component" value="Unassembled WGS sequence"/>
</dbReference>
<evidence type="ECO:0000313" key="2">
    <source>
        <dbReference type="Proteomes" id="UP001054837"/>
    </source>
</evidence>
<accession>A0AAV4SQR1</accession>
<dbReference type="AlphaFoldDB" id="A0AAV4SQR1"/>
<comment type="caution">
    <text evidence="1">The sequence shown here is derived from an EMBL/GenBank/DDBJ whole genome shotgun (WGS) entry which is preliminary data.</text>
</comment>
<keyword evidence="2" id="KW-1185">Reference proteome</keyword>
<sequence>MGGTSRRRSCPRLYDAGHVPLRNSILYPPVPHPPTRVRCAIYPDPSYTQPSARPLAHRECLECQDSNSTGSKGSSKLEHKFVGMWYQQDVLGGQHVQ</sequence>
<gene>
    <name evidence="1" type="ORF">CDAR_184771</name>
</gene>